<evidence type="ECO:0000313" key="3">
    <source>
        <dbReference type="Proteomes" id="UP001189429"/>
    </source>
</evidence>
<evidence type="ECO:0008006" key="4">
    <source>
        <dbReference type="Google" id="ProtNLM"/>
    </source>
</evidence>
<accession>A0ABN9RRW6</accession>
<organism evidence="2 3">
    <name type="scientific">Prorocentrum cordatum</name>
    <dbReference type="NCBI Taxonomy" id="2364126"/>
    <lineage>
        <taxon>Eukaryota</taxon>
        <taxon>Sar</taxon>
        <taxon>Alveolata</taxon>
        <taxon>Dinophyceae</taxon>
        <taxon>Prorocentrales</taxon>
        <taxon>Prorocentraceae</taxon>
        <taxon>Prorocentrum</taxon>
    </lineage>
</organism>
<protein>
    <recommendedName>
        <fullName evidence="4">Sulfhydryl oxidase</fullName>
    </recommendedName>
</protein>
<feature type="region of interest" description="Disordered" evidence="1">
    <location>
        <begin position="1"/>
        <end position="25"/>
    </location>
</feature>
<proteinExistence type="predicted"/>
<evidence type="ECO:0000256" key="1">
    <source>
        <dbReference type="SAM" id="MobiDB-lite"/>
    </source>
</evidence>
<reference evidence="2" key="1">
    <citation type="submission" date="2023-10" db="EMBL/GenBank/DDBJ databases">
        <authorList>
            <person name="Chen Y."/>
            <person name="Shah S."/>
            <person name="Dougan E. K."/>
            <person name="Thang M."/>
            <person name="Chan C."/>
        </authorList>
    </citation>
    <scope>NUCLEOTIDE SEQUENCE [LARGE SCALE GENOMIC DNA]</scope>
</reference>
<keyword evidence="3" id="KW-1185">Reference proteome</keyword>
<feature type="compositionally biased region" description="Polar residues" evidence="1">
    <location>
        <begin position="1"/>
        <end position="13"/>
    </location>
</feature>
<gene>
    <name evidence="2" type="ORF">PCOR1329_LOCUS22773</name>
</gene>
<sequence>MPEASSASASPGLTSRRRAGCGREGVELRTNAGRLRACSKATPHGRERACFQYWLGVARAHAALGLPPAPPVSQAVLLRRMHWMTSAFPKGQVKGHPWTCQGFKGWPAGGLLRWRRAEIVGG</sequence>
<name>A0ABN9RRW6_9DINO</name>
<dbReference type="Proteomes" id="UP001189429">
    <property type="component" value="Unassembled WGS sequence"/>
</dbReference>
<evidence type="ECO:0000313" key="2">
    <source>
        <dbReference type="EMBL" id="CAK0821446.1"/>
    </source>
</evidence>
<dbReference type="EMBL" id="CAUYUJ010007651">
    <property type="protein sequence ID" value="CAK0821446.1"/>
    <property type="molecule type" value="Genomic_DNA"/>
</dbReference>
<comment type="caution">
    <text evidence="2">The sequence shown here is derived from an EMBL/GenBank/DDBJ whole genome shotgun (WGS) entry which is preliminary data.</text>
</comment>